<protein>
    <submittedName>
        <fullName evidence="1">Uncharacterized protein</fullName>
    </submittedName>
</protein>
<evidence type="ECO:0000313" key="2">
    <source>
        <dbReference type="Proteomes" id="UP000600918"/>
    </source>
</evidence>
<dbReference type="AlphaFoldDB" id="A0A834P209"/>
<proteinExistence type="predicted"/>
<keyword evidence="2" id="KW-1185">Reference proteome</keyword>
<dbReference type="EMBL" id="JACSDY010000006">
    <property type="protein sequence ID" value="KAF7425373.1"/>
    <property type="molecule type" value="Genomic_DNA"/>
</dbReference>
<dbReference type="Proteomes" id="UP000600918">
    <property type="component" value="Unassembled WGS sequence"/>
</dbReference>
<name>A0A834P209_VESPE</name>
<reference evidence="1" key="1">
    <citation type="journal article" date="2020" name="G3 (Bethesda)">
        <title>High-Quality Assemblies for Three Invasive Social Wasps from the &lt;i&gt;Vespula&lt;/i&gt; Genus.</title>
        <authorList>
            <person name="Harrop T.W.R."/>
            <person name="Guhlin J."/>
            <person name="McLaughlin G.M."/>
            <person name="Permina E."/>
            <person name="Stockwell P."/>
            <person name="Gilligan J."/>
            <person name="Le Lec M.F."/>
            <person name="Gruber M.A.M."/>
            <person name="Quinn O."/>
            <person name="Lovegrove M."/>
            <person name="Duncan E.J."/>
            <person name="Remnant E.J."/>
            <person name="Van Eeckhoven J."/>
            <person name="Graham B."/>
            <person name="Knapp R.A."/>
            <person name="Langford K.W."/>
            <person name="Kronenberg Z."/>
            <person name="Press M.O."/>
            <person name="Eacker S.M."/>
            <person name="Wilson-Rankin E.E."/>
            <person name="Purcell J."/>
            <person name="Lester P.J."/>
            <person name="Dearden P.K."/>
        </authorList>
    </citation>
    <scope>NUCLEOTIDE SEQUENCE</scope>
    <source>
        <strain evidence="1">Volc-1</strain>
    </source>
</reference>
<accession>A0A834P209</accession>
<comment type="caution">
    <text evidence="1">The sequence shown here is derived from an EMBL/GenBank/DDBJ whole genome shotgun (WGS) entry which is preliminary data.</text>
</comment>
<gene>
    <name evidence="1" type="ORF">H0235_007811</name>
</gene>
<organism evidence="1 2">
    <name type="scientific">Vespula pensylvanica</name>
    <name type="common">Western yellow jacket</name>
    <name type="synonym">Wasp</name>
    <dbReference type="NCBI Taxonomy" id="30213"/>
    <lineage>
        <taxon>Eukaryota</taxon>
        <taxon>Metazoa</taxon>
        <taxon>Ecdysozoa</taxon>
        <taxon>Arthropoda</taxon>
        <taxon>Hexapoda</taxon>
        <taxon>Insecta</taxon>
        <taxon>Pterygota</taxon>
        <taxon>Neoptera</taxon>
        <taxon>Endopterygota</taxon>
        <taxon>Hymenoptera</taxon>
        <taxon>Apocrita</taxon>
        <taxon>Aculeata</taxon>
        <taxon>Vespoidea</taxon>
        <taxon>Vespidae</taxon>
        <taxon>Vespinae</taxon>
        <taxon>Vespula</taxon>
    </lineage>
</organism>
<sequence>MLVMTWFTRKAERIAKSKLASMWLHNYVSVVGSEVYNVGWPKYKSREDKVVVSPASGVYKQSVMKPVCCHRWVETEGKISNSAKSTN</sequence>
<evidence type="ECO:0000313" key="1">
    <source>
        <dbReference type="EMBL" id="KAF7425373.1"/>
    </source>
</evidence>